<sequence length="339" mass="37208">MMGRQHHHHRRHTQPCTIYLAIISCLLLTHDTPLLSVLAGNYNQASAKGFRFVAAFAPPPPTHVTSRLRSFDLAATADDRIESEELEYKSGDYVHSRRSTFQKISRVSAASLALLSSSPTATKAIDVSSVAASPQPVEMKLFTDPQSLFVVNVPKRFYTLRRTAKGDMPDPKTGKGRRGGTIFTAGDMAKAEVIAIERYPTFVMLEDEGITPSGDLSTFPSIGDSITLATLLYLRRERDKPGQSRTTLLKDTVTVSEDGKTLSFMLKAEIDVQKPELLMEQMGVTELFRITTAKATLVDGQIMAIWASALSQDFDGPDGKALQETVESFRALEQQPTGA</sequence>
<dbReference type="AlphaFoldDB" id="A0A7S2HCZ5"/>
<feature type="chain" id="PRO_5031102552" description="PsbP C-terminal domain-containing protein" evidence="1">
    <location>
        <begin position="32"/>
        <end position="339"/>
    </location>
</feature>
<evidence type="ECO:0000313" key="2">
    <source>
        <dbReference type="EMBL" id="CAD9487092.1"/>
    </source>
</evidence>
<reference evidence="2" key="1">
    <citation type="submission" date="2021-01" db="EMBL/GenBank/DDBJ databases">
        <authorList>
            <person name="Corre E."/>
            <person name="Pelletier E."/>
            <person name="Niang G."/>
            <person name="Scheremetjew M."/>
            <person name="Finn R."/>
            <person name="Kale V."/>
            <person name="Holt S."/>
            <person name="Cochrane G."/>
            <person name="Meng A."/>
            <person name="Brown T."/>
            <person name="Cohen L."/>
        </authorList>
    </citation>
    <scope>NUCLEOTIDE SEQUENCE</scope>
    <source>
        <strain evidence="2">CCMP826</strain>
    </source>
</reference>
<evidence type="ECO:0008006" key="3">
    <source>
        <dbReference type="Google" id="ProtNLM"/>
    </source>
</evidence>
<protein>
    <recommendedName>
        <fullName evidence="3">PsbP C-terminal domain-containing protein</fullName>
    </recommendedName>
</protein>
<organism evidence="2">
    <name type="scientific">Helicotheca tamesis</name>
    <dbReference type="NCBI Taxonomy" id="374047"/>
    <lineage>
        <taxon>Eukaryota</taxon>
        <taxon>Sar</taxon>
        <taxon>Stramenopiles</taxon>
        <taxon>Ochrophyta</taxon>
        <taxon>Bacillariophyta</taxon>
        <taxon>Mediophyceae</taxon>
        <taxon>Lithodesmiophycidae</taxon>
        <taxon>Lithodesmiales</taxon>
        <taxon>Lithodesmiaceae</taxon>
        <taxon>Helicotheca</taxon>
    </lineage>
</organism>
<accession>A0A7S2HCZ5</accession>
<evidence type="ECO:0000256" key="1">
    <source>
        <dbReference type="SAM" id="SignalP"/>
    </source>
</evidence>
<dbReference type="PROSITE" id="PS51257">
    <property type="entry name" value="PROKAR_LIPOPROTEIN"/>
    <property type="match status" value="1"/>
</dbReference>
<keyword evidence="1" id="KW-0732">Signal</keyword>
<feature type="signal peptide" evidence="1">
    <location>
        <begin position="1"/>
        <end position="31"/>
    </location>
</feature>
<proteinExistence type="predicted"/>
<dbReference type="EMBL" id="HBGV01007879">
    <property type="protein sequence ID" value="CAD9487092.1"/>
    <property type="molecule type" value="Transcribed_RNA"/>
</dbReference>
<gene>
    <name evidence="2" type="ORF">HTAM1171_LOCUS4837</name>
</gene>
<name>A0A7S2HCZ5_9STRA</name>